<keyword evidence="4" id="KW-1185">Reference proteome</keyword>
<dbReference type="PANTHER" id="PTHR14398">
    <property type="entry name" value="RNA RECOGNITION RRM/RNP DOMAIN"/>
    <property type="match status" value="1"/>
</dbReference>
<dbReference type="Gene3D" id="3.30.70.330">
    <property type="match status" value="1"/>
</dbReference>
<protein>
    <recommendedName>
        <fullName evidence="5">RRM domain-containing protein</fullName>
    </recommendedName>
</protein>
<dbReference type="InterPro" id="IPR012677">
    <property type="entry name" value="Nucleotide-bd_a/b_plait_sf"/>
</dbReference>
<organism evidence="3 4">
    <name type="scientific">Coemansia brasiliensis</name>
    <dbReference type="NCBI Taxonomy" id="2650707"/>
    <lineage>
        <taxon>Eukaryota</taxon>
        <taxon>Fungi</taxon>
        <taxon>Fungi incertae sedis</taxon>
        <taxon>Zoopagomycota</taxon>
        <taxon>Kickxellomycotina</taxon>
        <taxon>Kickxellomycetes</taxon>
        <taxon>Kickxellales</taxon>
        <taxon>Kickxellaceae</taxon>
        <taxon>Coemansia</taxon>
    </lineage>
</organism>
<comment type="caution">
    <text evidence="3">The sequence shown here is derived from an EMBL/GenBank/DDBJ whole genome shotgun (WGS) entry which is preliminary data.</text>
</comment>
<dbReference type="AlphaFoldDB" id="A0A9W8I8R6"/>
<dbReference type="InterPro" id="IPR035979">
    <property type="entry name" value="RBD_domain_sf"/>
</dbReference>
<evidence type="ECO:0008006" key="5">
    <source>
        <dbReference type="Google" id="ProtNLM"/>
    </source>
</evidence>
<feature type="non-terminal residue" evidence="3">
    <location>
        <position position="1"/>
    </location>
</feature>
<feature type="compositionally biased region" description="Polar residues" evidence="2">
    <location>
        <begin position="13"/>
        <end position="33"/>
    </location>
</feature>
<evidence type="ECO:0000256" key="2">
    <source>
        <dbReference type="SAM" id="MobiDB-lite"/>
    </source>
</evidence>
<dbReference type="PANTHER" id="PTHR14398:SF0">
    <property type="entry name" value="ZINC FINGER PROTEIN SWM"/>
    <property type="match status" value="1"/>
</dbReference>
<dbReference type="InterPro" id="IPR045137">
    <property type="entry name" value="RBM26/27"/>
</dbReference>
<dbReference type="GO" id="GO:0003723">
    <property type="term" value="F:RNA binding"/>
    <property type="evidence" value="ECO:0007669"/>
    <property type="project" value="UniProtKB-KW"/>
</dbReference>
<dbReference type="Proteomes" id="UP001139887">
    <property type="component" value="Unassembled WGS sequence"/>
</dbReference>
<accession>A0A9W8I8R6</accession>
<evidence type="ECO:0000256" key="1">
    <source>
        <dbReference type="ARBA" id="ARBA00022884"/>
    </source>
</evidence>
<name>A0A9W8I8R6_9FUNG</name>
<reference evidence="3" key="1">
    <citation type="submission" date="2022-07" db="EMBL/GenBank/DDBJ databases">
        <title>Phylogenomic reconstructions and comparative analyses of Kickxellomycotina fungi.</title>
        <authorList>
            <person name="Reynolds N.K."/>
            <person name="Stajich J.E."/>
            <person name="Barry K."/>
            <person name="Grigoriev I.V."/>
            <person name="Crous P."/>
            <person name="Smith M.E."/>
        </authorList>
    </citation>
    <scope>NUCLEOTIDE SEQUENCE</scope>
    <source>
        <strain evidence="3">NRRL 1566</strain>
    </source>
</reference>
<keyword evidence="1" id="KW-0694">RNA-binding</keyword>
<dbReference type="EMBL" id="JANBUW010000462">
    <property type="protein sequence ID" value="KAJ2846749.1"/>
    <property type="molecule type" value="Genomic_DNA"/>
</dbReference>
<feature type="region of interest" description="Disordered" evidence="2">
    <location>
        <begin position="1"/>
        <end position="84"/>
    </location>
</feature>
<evidence type="ECO:0000313" key="4">
    <source>
        <dbReference type="Proteomes" id="UP001139887"/>
    </source>
</evidence>
<proteinExistence type="predicted"/>
<dbReference type="SUPFAM" id="SSF54928">
    <property type="entry name" value="RNA-binding domain, RBD"/>
    <property type="match status" value="1"/>
</dbReference>
<evidence type="ECO:0000313" key="3">
    <source>
        <dbReference type="EMBL" id="KAJ2846749.1"/>
    </source>
</evidence>
<dbReference type="GO" id="GO:0005634">
    <property type="term" value="C:nucleus"/>
    <property type="evidence" value="ECO:0007669"/>
    <property type="project" value="TreeGrafter"/>
</dbReference>
<sequence>KIDESRQPASAKPPTSVTSSEPAVATEPSTSSKEQLDAVASEKAALQDKLRSLQQEAARLGMGRGRGRGRGGMGGPWAARPMMSLDKRPRTLVLRNVGQDAAEQLSSEMAQFGEVENIDKLDDQNDAPFSYAVKYRARWEAEKAMKAIHALDLFANVQVEWDHQ</sequence>
<dbReference type="OrthoDB" id="443401at2759"/>
<gene>
    <name evidence="3" type="ORF">IWW36_004197</name>
</gene>